<dbReference type="InterPro" id="IPR011050">
    <property type="entry name" value="Pectin_lyase_fold/virulence"/>
</dbReference>
<feature type="compositionally biased region" description="Polar residues" evidence="1">
    <location>
        <begin position="250"/>
        <end position="263"/>
    </location>
</feature>
<organism evidence="2 3">
    <name type="scientific">Coptis chinensis</name>
    <dbReference type="NCBI Taxonomy" id="261450"/>
    <lineage>
        <taxon>Eukaryota</taxon>
        <taxon>Viridiplantae</taxon>
        <taxon>Streptophyta</taxon>
        <taxon>Embryophyta</taxon>
        <taxon>Tracheophyta</taxon>
        <taxon>Spermatophyta</taxon>
        <taxon>Magnoliopsida</taxon>
        <taxon>Ranunculales</taxon>
        <taxon>Ranunculaceae</taxon>
        <taxon>Coptidoideae</taxon>
        <taxon>Coptis</taxon>
    </lineage>
</organism>
<gene>
    <name evidence="2" type="ORF">IFM89_012935</name>
</gene>
<dbReference type="SUPFAM" id="SSF51126">
    <property type="entry name" value="Pectin lyase-like"/>
    <property type="match status" value="1"/>
</dbReference>
<dbReference type="InterPro" id="IPR051801">
    <property type="entry name" value="GH28_Enzymes"/>
</dbReference>
<dbReference type="Proteomes" id="UP000631114">
    <property type="component" value="Unassembled WGS sequence"/>
</dbReference>
<reference evidence="2 3" key="1">
    <citation type="submission" date="2020-10" db="EMBL/GenBank/DDBJ databases">
        <title>The Coptis chinensis genome and diversification of protoberbering-type alkaloids.</title>
        <authorList>
            <person name="Wang B."/>
            <person name="Shu S."/>
            <person name="Song C."/>
            <person name="Liu Y."/>
        </authorList>
    </citation>
    <scope>NUCLEOTIDE SEQUENCE [LARGE SCALE GENOMIC DNA]</scope>
    <source>
        <strain evidence="2">HL-2020</strain>
        <tissue evidence="2">Leaf</tissue>
    </source>
</reference>
<dbReference type="PANTHER" id="PTHR31339">
    <property type="entry name" value="PECTIN LYASE-RELATED"/>
    <property type="match status" value="1"/>
</dbReference>
<dbReference type="OrthoDB" id="1924112at2759"/>
<dbReference type="EMBL" id="JADFTS010000007">
    <property type="protein sequence ID" value="KAF9596736.1"/>
    <property type="molecule type" value="Genomic_DNA"/>
</dbReference>
<evidence type="ECO:0008006" key="4">
    <source>
        <dbReference type="Google" id="ProtNLM"/>
    </source>
</evidence>
<accession>A0A835HCG9</accession>
<feature type="non-terminal residue" evidence="2">
    <location>
        <position position="1"/>
    </location>
</feature>
<dbReference type="Gene3D" id="2.160.20.10">
    <property type="entry name" value="Single-stranded right-handed beta-helix, Pectin lyase-like"/>
    <property type="match status" value="1"/>
</dbReference>
<dbReference type="AlphaFoldDB" id="A0A835HCG9"/>
<proteinExistence type="predicted"/>
<dbReference type="PANTHER" id="PTHR31339:SF50">
    <property type="entry name" value="PECTIN LYASE-LIKE SUPERFAMILY PROTEIN"/>
    <property type="match status" value="1"/>
</dbReference>
<keyword evidence="3" id="KW-1185">Reference proteome</keyword>
<protein>
    <recommendedName>
        <fullName evidence="4">Pectate lyase superfamily protein domain-containing protein</fullName>
    </recommendedName>
</protein>
<feature type="region of interest" description="Disordered" evidence="1">
    <location>
        <begin position="213"/>
        <end position="295"/>
    </location>
</feature>
<name>A0A835HCG9_9MAGN</name>
<comment type="caution">
    <text evidence="2">The sequence shown here is derived from an EMBL/GenBank/DDBJ whole genome shotgun (WGS) entry which is preliminary data.</text>
</comment>
<feature type="compositionally biased region" description="Polar residues" evidence="1">
    <location>
        <begin position="219"/>
        <end position="238"/>
    </location>
</feature>
<evidence type="ECO:0000256" key="1">
    <source>
        <dbReference type="SAM" id="MobiDB-lite"/>
    </source>
</evidence>
<evidence type="ECO:0000313" key="3">
    <source>
        <dbReference type="Proteomes" id="UP000631114"/>
    </source>
</evidence>
<dbReference type="InterPro" id="IPR012334">
    <property type="entry name" value="Pectin_lyas_fold"/>
</dbReference>
<feature type="compositionally biased region" description="Basic and acidic residues" evidence="1">
    <location>
        <begin position="264"/>
        <end position="295"/>
    </location>
</feature>
<sequence>FGGVGDGVTSNTNAFKSAIDNLSQFSNDGGSQLFVPPGKWLTGSFNLTSHFTLFLHKDAVLLASEDESEWPVIAPLPSYGRGRDAAGGRYISLIFGTNLTDVIVTGINYYKNFVHFIGSDLNIEDYANIDWNNLEGKFIEDDLYEHINAPKWFDFSAPDDFGFHDEAWFCKAECRHPKTAEDYVRSNSKFTSKVKQHLRSISASKTLPFRDRNLRGGFMSSTTASMNRRVNKSKTFTPPQDRVQEDQENENPNLSTPSNSKNMKLTENKKMVMKRKEGESSKTLNEREAVRRREL</sequence>
<evidence type="ECO:0000313" key="2">
    <source>
        <dbReference type="EMBL" id="KAF9596736.1"/>
    </source>
</evidence>